<keyword evidence="3" id="KW-1185">Reference proteome</keyword>
<dbReference type="PANTHER" id="PTHR43798:SF5">
    <property type="entry name" value="MONOACYLGLYCEROL LIPASE ABHD6"/>
    <property type="match status" value="1"/>
</dbReference>
<dbReference type="Gene3D" id="3.40.50.1820">
    <property type="entry name" value="alpha/beta hydrolase"/>
    <property type="match status" value="1"/>
</dbReference>
<proteinExistence type="predicted"/>
<name>A0A2J6T5V5_9HELO</name>
<dbReference type="PRINTS" id="PR00111">
    <property type="entry name" value="ABHYDROLASE"/>
</dbReference>
<dbReference type="SUPFAM" id="SSF53474">
    <property type="entry name" value="alpha/beta-Hydrolases"/>
    <property type="match status" value="1"/>
</dbReference>
<dbReference type="InterPro" id="IPR029058">
    <property type="entry name" value="AB_hydrolase_fold"/>
</dbReference>
<dbReference type="GO" id="GO:0046464">
    <property type="term" value="P:acylglycerol catabolic process"/>
    <property type="evidence" value="ECO:0007669"/>
    <property type="project" value="TreeGrafter"/>
</dbReference>
<keyword evidence="2" id="KW-0378">Hydrolase</keyword>
<dbReference type="OrthoDB" id="8119704at2759"/>
<evidence type="ECO:0000313" key="2">
    <source>
        <dbReference type="EMBL" id="PMD58401.1"/>
    </source>
</evidence>
<accession>A0A2J6T5V5</accession>
<dbReference type="GO" id="GO:0047372">
    <property type="term" value="F:monoacylglycerol lipase activity"/>
    <property type="evidence" value="ECO:0007669"/>
    <property type="project" value="TreeGrafter"/>
</dbReference>
<dbReference type="Pfam" id="PF12697">
    <property type="entry name" value="Abhydrolase_6"/>
    <property type="match status" value="1"/>
</dbReference>
<sequence length="276" mass="30652">MLTPDQPPSAPEASFEESSLHFVSISPAGRRTIVLIHGAFCSGSNWDLVVPYLAYSYHLLIPDLPGHGQSRHITPFSLESSSKYLVQLIRKHAANSRAHIVGHSLGAHVAINLASSYPEVVSDVFISGFEIYPPTAISSFAPYAFWFDQRVQKLIPRPVISWLMDGTDIQGGESGSWTLELCRQIVPVVVTATWPSPWPARTLIVAAGKGGIIPSKDHPHDAVRLMEIGRQLNLETVAFRHLVMRHLWNRQDPVLFAETARCWFEGEEIPSGFEKL</sequence>
<dbReference type="RefSeq" id="XP_024735305.1">
    <property type="nucleotide sequence ID" value="XM_024872775.1"/>
</dbReference>
<evidence type="ECO:0000259" key="1">
    <source>
        <dbReference type="Pfam" id="PF12697"/>
    </source>
</evidence>
<dbReference type="PANTHER" id="PTHR43798">
    <property type="entry name" value="MONOACYLGLYCEROL LIPASE"/>
    <property type="match status" value="1"/>
</dbReference>
<dbReference type="InParanoid" id="A0A2J6T5V5"/>
<evidence type="ECO:0000313" key="3">
    <source>
        <dbReference type="Proteomes" id="UP000235371"/>
    </source>
</evidence>
<protein>
    <submittedName>
        <fullName evidence="2">Alpha/beta-hydrolase</fullName>
    </submittedName>
</protein>
<dbReference type="InterPro" id="IPR050266">
    <property type="entry name" value="AB_hydrolase_sf"/>
</dbReference>
<dbReference type="GeneID" id="36580855"/>
<dbReference type="InterPro" id="IPR000073">
    <property type="entry name" value="AB_hydrolase_1"/>
</dbReference>
<dbReference type="EMBL" id="KZ613822">
    <property type="protein sequence ID" value="PMD58401.1"/>
    <property type="molecule type" value="Genomic_DNA"/>
</dbReference>
<dbReference type="Proteomes" id="UP000235371">
    <property type="component" value="Unassembled WGS sequence"/>
</dbReference>
<gene>
    <name evidence="2" type="ORF">K444DRAFT_431874</name>
</gene>
<reference evidence="2 3" key="1">
    <citation type="submission" date="2016-04" db="EMBL/GenBank/DDBJ databases">
        <title>A degradative enzymes factory behind the ericoid mycorrhizal symbiosis.</title>
        <authorList>
            <consortium name="DOE Joint Genome Institute"/>
            <person name="Martino E."/>
            <person name="Morin E."/>
            <person name="Grelet G."/>
            <person name="Kuo A."/>
            <person name="Kohler A."/>
            <person name="Daghino S."/>
            <person name="Barry K."/>
            <person name="Choi C."/>
            <person name="Cichocki N."/>
            <person name="Clum A."/>
            <person name="Copeland A."/>
            <person name="Hainaut M."/>
            <person name="Haridas S."/>
            <person name="Labutti K."/>
            <person name="Lindquist E."/>
            <person name="Lipzen A."/>
            <person name="Khouja H.-R."/>
            <person name="Murat C."/>
            <person name="Ohm R."/>
            <person name="Olson A."/>
            <person name="Spatafora J."/>
            <person name="Veneault-Fourrey C."/>
            <person name="Henrissat B."/>
            <person name="Grigoriev I."/>
            <person name="Martin F."/>
            <person name="Perotto S."/>
        </authorList>
    </citation>
    <scope>NUCLEOTIDE SEQUENCE [LARGE SCALE GENOMIC DNA]</scope>
    <source>
        <strain evidence="2 3">E</strain>
    </source>
</reference>
<dbReference type="AlphaFoldDB" id="A0A2J6T5V5"/>
<organism evidence="2 3">
    <name type="scientific">Hyaloscypha bicolor E</name>
    <dbReference type="NCBI Taxonomy" id="1095630"/>
    <lineage>
        <taxon>Eukaryota</taxon>
        <taxon>Fungi</taxon>
        <taxon>Dikarya</taxon>
        <taxon>Ascomycota</taxon>
        <taxon>Pezizomycotina</taxon>
        <taxon>Leotiomycetes</taxon>
        <taxon>Helotiales</taxon>
        <taxon>Hyaloscyphaceae</taxon>
        <taxon>Hyaloscypha</taxon>
        <taxon>Hyaloscypha bicolor</taxon>
    </lineage>
</organism>
<dbReference type="STRING" id="1095630.A0A2J6T5V5"/>
<feature type="domain" description="AB hydrolase-1" evidence="1">
    <location>
        <begin position="33"/>
        <end position="227"/>
    </location>
</feature>
<dbReference type="GO" id="GO:0016020">
    <property type="term" value="C:membrane"/>
    <property type="evidence" value="ECO:0007669"/>
    <property type="project" value="TreeGrafter"/>
</dbReference>